<reference evidence="3 4" key="1">
    <citation type="submission" date="2024-02" db="EMBL/GenBank/DDBJ databases">
        <title>Herpetosiphon gulosus NBRC 112829.</title>
        <authorList>
            <person name="Ichikawa N."/>
            <person name="Katano-Makiyama Y."/>
            <person name="Hidaka K."/>
        </authorList>
    </citation>
    <scope>NUCLEOTIDE SEQUENCE [LARGE SCALE GENOMIC DNA]</scope>
    <source>
        <strain evidence="3 4">NBRC 112829</strain>
    </source>
</reference>
<feature type="domain" description="Apea-like HEPN" evidence="1">
    <location>
        <begin position="331"/>
        <end position="463"/>
    </location>
</feature>
<proteinExistence type="predicted"/>
<dbReference type="RefSeq" id="WP_345725126.1">
    <property type="nucleotide sequence ID" value="NZ_BAABRU010000066.1"/>
</dbReference>
<name>A0ABP9X861_9CHLR</name>
<comment type="caution">
    <text evidence="3">The sequence shown here is derived from an EMBL/GenBank/DDBJ whole genome shotgun (WGS) entry which is preliminary data.</text>
</comment>
<protein>
    <recommendedName>
        <fullName evidence="5">ApeA N-terminal domain-containing protein</fullName>
    </recommendedName>
</protein>
<organism evidence="3 4">
    <name type="scientific">Herpetosiphon gulosus</name>
    <dbReference type="NCBI Taxonomy" id="1973496"/>
    <lineage>
        <taxon>Bacteria</taxon>
        <taxon>Bacillati</taxon>
        <taxon>Chloroflexota</taxon>
        <taxon>Chloroflexia</taxon>
        <taxon>Herpetosiphonales</taxon>
        <taxon>Herpetosiphonaceae</taxon>
        <taxon>Herpetosiphon</taxon>
    </lineage>
</organism>
<evidence type="ECO:0000313" key="4">
    <source>
        <dbReference type="Proteomes" id="UP001428290"/>
    </source>
</evidence>
<dbReference type="Pfam" id="PF18862">
    <property type="entry name" value="ApeA_NTD1"/>
    <property type="match status" value="1"/>
</dbReference>
<dbReference type="Pfam" id="PF18739">
    <property type="entry name" value="HEPN_Apea"/>
    <property type="match status" value="1"/>
</dbReference>
<accession>A0ABP9X861</accession>
<evidence type="ECO:0000259" key="2">
    <source>
        <dbReference type="Pfam" id="PF18862"/>
    </source>
</evidence>
<evidence type="ECO:0000259" key="1">
    <source>
        <dbReference type="Pfam" id="PF18739"/>
    </source>
</evidence>
<feature type="domain" description="ApeA N-terminal" evidence="2">
    <location>
        <begin position="6"/>
        <end position="301"/>
    </location>
</feature>
<dbReference type="EMBL" id="BAABRU010000066">
    <property type="protein sequence ID" value="GAA5531575.1"/>
    <property type="molecule type" value="Genomic_DNA"/>
</dbReference>
<evidence type="ECO:0000313" key="3">
    <source>
        <dbReference type="EMBL" id="GAA5531575.1"/>
    </source>
</evidence>
<sequence length="485" mass="57377">MKNFNCLGWWWIPSQEENKVAGELRFLAEKGFFLDLVGSFENGIDPIFTRGHVTYYPVIFGITTEGKQITLVHCNVRKLRISSGVENIQLLRVNYAYKNIHIINPDEYTFQKVTLRFRNLNQWAILKGFILKISTENQKFNKYEALYENINNIDIELDNIKMSFVYGINYKIPYKGFIQKINAEEDVLISIKLSNDENFYSIINNYINPIQDLITFASCNAISIESINLFSDKHKRILKPMINSYMENNEIDLEEEDYLLPINIMFKQRYIDNSDIGDVIDKYLFSLDDIKDDYSNIIRRWFLINNELAACIQLLLRNRYMRLEDYLINFINITQMLEIYHRIRIGGGAIPNNIFRKHVRSIVQMLRPNKGKWVKERLKNSNNPTLKKRIEDLLHKNSYIMSDLIEDFDIFSQKVAKNRNYYTHYSKQDNTIWNSTELSVVCDITTILSYSCILEELGINTEQRLKMLRKHSSYENAKRNIHMLD</sequence>
<gene>
    <name evidence="3" type="ORF">Hgul01_05400</name>
</gene>
<dbReference type="Proteomes" id="UP001428290">
    <property type="component" value="Unassembled WGS sequence"/>
</dbReference>
<dbReference type="InterPro" id="IPR041229">
    <property type="entry name" value="HEPN_Apea"/>
</dbReference>
<evidence type="ECO:0008006" key="5">
    <source>
        <dbReference type="Google" id="ProtNLM"/>
    </source>
</evidence>
<keyword evidence="4" id="KW-1185">Reference proteome</keyword>
<dbReference type="InterPro" id="IPR041223">
    <property type="entry name" value="ApeA_NTD"/>
</dbReference>